<dbReference type="EMBL" id="JAJNBZ010000007">
    <property type="protein sequence ID" value="MCE5170018.1"/>
    <property type="molecule type" value="Genomic_DNA"/>
</dbReference>
<comment type="similarity">
    <text evidence="1">Belongs to the LysR transcriptional regulatory family.</text>
</comment>
<evidence type="ECO:0000313" key="7">
    <source>
        <dbReference type="Proteomes" id="UP001199916"/>
    </source>
</evidence>
<dbReference type="Pfam" id="PF00126">
    <property type="entry name" value="HTH_1"/>
    <property type="match status" value="1"/>
</dbReference>
<reference evidence="6 7" key="1">
    <citation type="submission" date="2021-11" db="EMBL/GenBank/DDBJ databases">
        <title>Draft genome sequence of Paenibacillus profundus YoMME, a new Gram-positive bacteria with exoelectrogenic properties.</title>
        <authorList>
            <person name="Hubenova Y."/>
            <person name="Hubenova E."/>
            <person name="Manasiev Y."/>
            <person name="Peykov S."/>
            <person name="Mitov M."/>
        </authorList>
    </citation>
    <scope>NUCLEOTIDE SEQUENCE [LARGE SCALE GENOMIC DNA]</scope>
    <source>
        <strain evidence="6 7">YoMME</strain>
    </source>
</reference>
<evidence type="ECO:0000259" key="5">
    <source>
        <dbReference type="PROSITE" id="PS50931"/>
    </source>
</evidence>
<keyword evidence="2" id="KW-0805">Transcription regulation</keyword>
<accession>A0ABS8YHR5</accession>
<dbReference type="Pfam" id="PF03466">
    <property type="entry name" value="LysR_substrate"/>
    <property type="match status" value="1"/>
</dbReference>
<dbReference type="InterPro" id="IPR036388">
    <property type="entry name" value="WH-like_DNA-bd_sf"/>
</dbReference>
<gene>
    <name evidence="6" type="ORF">LQV63_11925</name>
</gene>
<dbReference type="PRINTS" id="PR00039">
    <property type="entry name" value="HTHLYSR"/>
</dbReference>
<dbReference type="PROSITE" id="PS50931">
    <property type="entry name" value="HTH_LYSR"/>
    <property type="match status" value="1"/>
</dbReference>
<dbReference type="SUPFAM" id="SSF46785">
    <property type="entry name" value="Winged helix' DNA-binding domain"/>
    <property type="match status" value="1"/>
</dbReference>
<dbReference type="InterPro" id="IPR000847">
    <property type="entry name" value="LysR_HTH_N"/>
</dbReference>
<feature type="domain" description="HTH lysR-type" evidence="5">
    <location>
        <begin position="1"/>
        <end position="58"/>
    </location>
</feature>
<keyword evidence="4" id="KW-0804">Transcription</keyword>
<evidence type="ECO:0000256" key="4">
    <source>
        <dbReference type="ARBA" id="ARBA00023163"/>
    </source>
</evidence>
<proteinExistence type="inferred from homology"/>
<comment type="caution">
    <text evidence="6">The sequence shown here is derived from an EMBL/GenBank/DDBJ whole genome shotgun (WGS) entry which is preliminary data.</text>
</comment>
<evidence type="ECO:0000313" key="6">
    <source>
        <dbReference type="EMBL" id="MCE5170018.1"/>
    </source>
</evidence>
<dbReference type="SUPFAM" id="SSF53850">
    <property type="entry name" value="Periplasmic binding protein-like II"/>
    <property type="match status" value="1"/>
</dbReference>
<dbReference type="InterPro" id="IPR036390">
    <property type="entry name" value="WH_DNA-bd_sf"/>
</dbReference>
<dbReference type="InterPro" id="IPR005119">
    <property type="entry name" value="LysR_subst-bd"/>
</dbReference>
<dbReference type="Gene3D" id="3.40.190.290">
    <property type="match status" value="1"/>
</dbReference>
<dbReference type="CDD" id="cd05466">
    <property type="entry name" value="PBP2_LTTR_substrate"/>
    <property type="match status" value="1"/>
</dbReference>
<keyword evidence="7" id="KW-1185">Reference proteome</keyword>
<protein>
    <submittedName>
        <fullName evidence="6">LysR family transcriptional regulator</fullName>
    </submittedName>
</protein>
<sequence length="290" mass="33428">MDIEQLQAFLAVVKSKNFTRSAESLHVAQSTVTARIKTLEELMGTPLLIRNNKHVALTPAGVSFLPYAERMISLYAESIEALKLQEKYSERFVIGGPTSAWMYIFGEQLREFQHNHPAIACELLTHSSENTLEKVIDGIIHVGITYMKPRHPRLAVHHIIEDDYVFVARQPFGRKITMDDLHRSNFVLNDWGKPFMDWFYHEMGERYMPAFKINQTTIVMKRCLEENWFTLIPKSIVKSYVENKELHILEHELTWQPPKHNVYAATLKIIENSSLAASISELLASLYGAR</sequence>
<dbReference type="PANTHER" id="PTHR30126">
    <property type="entry name" value="HTH-TYPE TRANSCRIPTIONAL REGULATOR"/>
    <property type="match status" value="1"/>
</dbReference>
<dbReference type="Gene3D" id="1.10.10.10">
    <property type="entry name" value="Winged helix-like DNA-binding domain superfamily/Winged helix DNA-binding domain"/>
    <property type="match status" value="1"/>
</dbReference>
<name>A0ABS8YHR5_9BACL</name>
<dbReference type="PANTHER" id="PTHR30126:SF40">
    <property type="entry name" value="HTH-TYPE TRANSCRIPTIONAL REGULATOR GLTR"/>
    <property type="match status" value="1"/>
</dbReference>
<dbReference type="RefSeq" id="WP_019422099.1">
    <property type="nucleotide sequence ID" value="NZ_JAJNBZ010000007.1"/>
</dbReference>
<evidence type="ECO:0000256" key="2">
    <source>
        <dbReference type="ARBA" id="ARBA00023015"/>
    </source>
</evidence>
<keyword evidence="3" id="KW-0238">DNA-binding</keyword>
<dbReference type="Proteomes" id="UP001199916">
    <property type="component" value="Unassembled WGS sequence"/>
</dbReference>
<evidence type="ECO:0000256" key="1">
    <source>
        <dbReference type="ARBA" id="ARBA00009437"/>
    </source>
</evidence>
<evidence type="ECO:0000256" key="3">
    <source>
        <dbReference type="ARBA" id="ARBA00023125"/>
    </source>
</evidence>
<organism evidence="6 7">
    <name type="scientific">Paenibacillus profundus</name>
    <dbReference type="NCBI Taxonomy" id="1173085"/>
    <lineage>
        <taxon>Bacteria</taxon>
        <taxon>Bacillati</taxon>
        <taxon>Bacillota</taxon>
        <taxon>Bacilli</taxon>
        <taxon>Bacillales</taxon>
        <taxon>Paenibacillaceae</taxon>
        <taxon>Paenibacillus</taxon>
    </lineage>
</organism>